<reference evidence="6 7" key="1">
    <citation type="submission" date="2019-10" db="EMBL/GenBank/DDBJ databases">
        <title>Whole genome shotgun sequence of Acrocarpospora pleiomorpha NBRC 16267.</title>
        <authorList>
            <person name="Ichikawa N."/>
            <person name="Kimura A."/>
            <person name="Kitahashi Y."/>
            <person name="Komaki H."/>
            <person name="Oguchi A."/>
        </authorList>
    </citation>
    <scope>NUCLEOTIDE SEQUENCE [LARGE SCALE GENOMIC DNA]</scope>
    <source>
        <strain evidence="6 7">NBRC 16267</strain>
    </source>
</reference>
<dbReference type="PRINTS" id="PR00038">
    <property type="entry name" value="HTHLUXR"/>
</dbReference>
<dbReference type="GO" id="GO:0006355">
    <property type="term" value="P:regulation of DNA-templated transcription"/>
    <property type="evidence" value="ECO:0007669"/>
    <property type="project" value="InterPro"/>
</dbReference>
<dbReference type="InterPro" id="IPR016032">
    <property type="entry name" value="Sig_transdc_resp-reg_C-effctor"/>
</dbReference>
<evidence type="ECO:0000256" key="2">
    <source>
        <dbReference type="ARBA" id="ARBA00023125"/>
    </source>
</evidence>
<dbReference type="PROSITE" id="PS50043">
    <property type="entry name" value="HTH_LUXR_2"/>
    <property type="match status" value="1"/>
</dbReference>
<dbReference type="PROSITE" id="PS00622">
    <property type="entry name" value="HTH_LUXR_1"/>
    <property type="match status" value="1"/>
</dbReference>
<feature type="region of interest" description="Disordered" evidence="4">
    <location>
        <begin position="394"/>
        <end position="439"/>
    </location>
</feature>
<dbReference type="InterPro" id="IPR036388">
    <property type="entry name" value="WH-like_DNA-bd_sf"/>
</dbReference>
<dbReference type="InterPro" id="IPR000792">
    <property type="entry name" value="Tscrpt_reg_LuxR_C"/>
</dbReference>
<dbReference type="PANTHER" id="PTHR44688">
    <property type="entry name" value="DNA-BINDING TRANSCRIPTIONAL ACTIVATOR DEVR_DOSR"/>
    <property type="match status" value="1"/>
</dbReference>
<comment type="caution">
    <text evidence="6">The sequence shown here is derived from an EMBL/GenBank/DDBJ whole genome shotgun (WGS) entry which is preliminary data.</text>
</comment>
<evidence type="ECO:0000256" key="4">
    <source>
        <dbReference type="SAM" id="MobiDB-lite"/>
    </source>
</evidence>
<proteinExistence type="predicted"/>
<dbReference type="Gene3D" id="1.10.10.10">
    <property type="entry name" value="Winged helix-like DNA-binding domain superfamily/Winged helix DNA-binding domain"/>
    <property type="match status" value="1"/>
</dbReference>
<keyword evidence="2" id="KW-0238">DNA-binding</keyword>
<accession>A0A5M3XIJ9</accession>
<gene>
    <name evidence="6" type="ORF">Aple_034780</name>
</gene>
<evidence type="ECO:0000256" key="3">
    <source>
        <dbReference type="ARBA" id="ARBA00023163"/>
    </source>
</evidence>
<sequence>MGHRARIDRVNAESSLELLRRLFADASSDEQISAKVANLVDEWLGRGSAATGSVRRLLLAGRTGEALRIMRDSDGTVGAFPELVRCWYPGLRGDLPAEAGPIEVTTGLEGVRVLAAFLADHDADVAVCRAETVLRLCPMGEPALESLIAALATLVYADRADLAGRWCAPLLEQTTTHCDPHWQGMFAAIRAETAIRQGRLRDAERCARDALGHLPMAAWGVALGLPLASMVTAKTLLGKPEDAARYLAVPVPEAMFQTPVGPHYLAARGGYRLSTGAPEEALADFLACGDLMKSWDADLPGLAAWRLGAARACLDLGRTADARAFADEQLAAPGSGSARVRGVATRLRAATLPLEQRPAALERAVELLQSAQDRLELAYALADAGSAYARLGDGHRARSAGRRSRHLARSSGAEPAADTLAPRPPAEPARPGGTDLGGDLSEAERRVATLAAQGHTNRQISGKLYVTVSTVEQHLTRIYRKLGVTRRADLPVFLD</sequence>
<feature type="domain" description="HTH luxR-type" evidence="5">
    <location>
        <begin position="433"/>
        <end position="495"/>
    </location>
</feature>
<keyword evidence="3" id="KW-0804">Transcription</keyword>
<dbReference type="PANTHER" id="PTHR44688:SF16">
    <property type="entry name" value="DNA-BINDING TRANSCRIPTIONAL ACTIVATOR DEVR_DOSR"/>
    <property type="match status" value="1"/>
</dbReference>
<keyword evidence="7" id="KW-1185">Reference proteome</keyword>
<evidence type="ECO:0000313" key="6">
    <source>
        <dbReference type="EMBL" id="GES20582.1"/>
    </source>
</evidence>
<dbReference type="SMART" id="SM00421">
    <property type="entry name" value="HTH_LUXR"/>
    <property type="match status" value="1"/>
</dbReference>
<dbReference type="CDD" id="cd06170">
    <property type="entry name" value="LuxR_C_like"/>
    <property type="match status" value="1"/>
</dbReference>
<dbReference type="EMBL" id="BLAF01000017">
    <property type="protein sequence ID" value="GES20582.1"/>
    <property type="molecule type" value="Genomic_DNA"/>
</dbReference>
<evidence type="ECO:0000256" key="1">
    <source>
        <dbReference type="ARBA" id="ARBA00023015"/>
    </source>
</evidence>
<dbReference type="Pfam" id="PF00196">
    <property type="entry name" value="GerE"/>
    <property type="match status" value="1"/>
</dbReference>
<feature type="compositionally biased region" description="Basic residues" evidence="4">
    <location>
        <begin position="397"/>
        <end position="408"/>
    </location>
</feature>
<dbReference type="AlphaFoldDB" id="A0A5M3XIJ9"/>
<keyword evidence="1" id="KW-0805">Transcription regulation</keyword>
<name>A0A5M3XIJ9_9ACTN</name>
<dbReference type="GO" id="GO:0003677">
    <property type="term" value="F:DNA binding"/>
    <property type="evidence" value="ECO:0007669"/>
    <property type="project" value="UniProtKB-KW"/>
</dbReference>
<dbReference type="SUPFAM" id="SSF46894">
    <property type="entry name" value="C-terminal effector domain of the bipartite response regulators"/>
    <property type="match status" value="1"/>
</dbReference>
<organism evidence="6 7">
    <name type="scientific">Acrocarpospora pleiomorpha</name>
    <dbReference type="NCBI Taxonomy" id="90975"/>
    <lineage>
        <taxon>Bacteria</taxon>
        <taxon>Bacillati</taxon>
        <taxon>Actinomycetota</taxon>
        <taxon>Actinomycetes</taxon>
        <taxon>Streptosporangiales</taxon>
        <taxon>Streptosporangiaceae</taxon>
        <taxon>Acrocarpospora</taxon>
    </lineage>
</organism>
<protein>
    <recommendedName>
        <fullName evidence="5">HTH luxR-type domain-containing protein</fullName>
    </recommendedName>
</protein>
<evidence type="ECO:0000259" key="5">
    <source>
        <dbReference type="PROSITE" id="PS50043"/>
    </source>
</evidence>
<evidence type="ECO:0000313" key="7">
    <source>
        <dbReference type="Proteomes" id="UP000377595"/>
    </source>
</evidence>
<dbReference type="Proteomes" id="UP000377595">
    <property type="component" value="Unassembled WGS sequence"/>
</dbReference>